<dbReference type="RefSeq" id="WP_189582973.1">
    <property type="nucleotide sequence ID" value="NZ_BMYF01000015.1"/>
</dbReference>
<evidence type="ECO:0000313" key="1">
    <source>
        <dbReference type="EMBL" id="GHB42770.1"/>
    </source>
</evidence>
<accession>A0A8J3G652</accession>
<organism evidence="1 2">
    <name type="scientific">Mongoliitalea lutea</name>
    <dbReference type="NCBI Taxonomy" id="849756"/>
    <lineage>
        <taxon>Bacteria</taxon>
        <taxon>Pseudomonadati</taxon>
        <taxon>Bacteroidota</taxon>
        <taxon>Cytophagia</taxon>
        <taxon>Cytophagales</taxon>
        <taxon>Cyclobacteriaceae</taxon>
        <taxon>Mongoliitalea</taxon>
    </lineage>
</organism>
<reference evidence="1" key="2">
    <citation type="submission" date="2020-09" db="EMBL/GenBank/DDBJ databases">
        <authorList>
            <person name="Sun Q."/>
            <person name="Kim S."/>
        </authorList>
    </citation>
    <scope>NUCLEOTIDE SEQUENCE</scope>
    <source>
        <strain evidence="1">KCTC 23224</strain>
    </source>
</reference>
<evidence type="ECO:0000313" key="2">
    <source>
        <dbReference type="Proteomes" id="UP000642809"/>
    </source>
</evidence>
<protein>
    <submittedName>
        <fullName evidence="1">Uncharacterized protein</fullName>
    </submittedName>
</protein>
<keyword evidence="2" id="KW-1185">Reference proteome</keyword>
<dbReference type="Proteomes" id="UP000642809">
    <property type="component" value="Unassembled WGS sequence"/>
</dbReference>
<dbReference type="AlphaFoldDB" id="A0A8J3G652"/>
<gene>
    <name evidence="1" type="ORF">GCM10008106_24760</name>
</gene>
<proteinExistence type="predicted"/>
<dbReference type="EMBL" id="BMYF01000015">
    <property type="protein sequence ID" value="GHB42770.1"/>
    <property type="molecule type" value="Genomic_DNA"/>
</dbReference>
<sequence>MQGKLSPLFQPFHQQFHEGKSLFNALSKQFRGKKAVELEQKLIFLEIYVDLLAKIHFKEDQLKFQVFSPFKGIFKGLKKVKHIRIILAQLEIYKVSTGETFNSYEKFLLSEKNRLYTEVYDMIVGAPLKIWEDLYEEAYKYSHGIKPLAINTATTKIIEEELEFFNLENKHKLEYKGIKDIYEGVRVITALENIRIEIGFNPIFVSAVHVYLTTFQKNLLDWYENHLLMQHMISYLSDKENVSKKYLDLLSKLKENKKTYTLQVEKECRFLFNNIIR</sequence>
<name>A0A8J3G652_9BACT</name>
<reference evidence="1" key="1">
    <citation type="journal article" date="2014" name="Int. J. Syst. Evol. Microbiol.">
        <title>Complete genome sequence of Corynebacterium casei LMG S-19264T (=DSM 44701T), isolated from a smear-ripened cheese.</title>
        <authorList>
            <consortium name="US DOE Joint Genome Institute (JGI-PGF)"/>
            <person name="Walter F."/>
            <person name="Albersmeier A."/>
            <person name="Kalinowski J."/>
            <person name="Ruckert C."/>
        </authorList>
    </citation>
    <scope>NUCLEOTIDE SEQUENCE</scope>
    <source>
        <strain evidence="1">KCTC 23224</strain>
    </source>
</reference>
<comment type="caution">
    <text evidence="1">The sequence shown here is derived from an EMBL/GenBank/DDBJ whole genome shotgun (WGS) entry which is preliminary data.</text>
</comment>